<evidence type="ECO:0000256" key="1">
    <source>
        <dbReference type="SAM" id="Phobius"/>
    </source>
</evidence>
<name>A0A1I3GFT9_9RHOB</name>
<keyword evidence="1" id="KW-0812">Transmembrane</keyword>
<feature type="transmembrane region" description="Helical" evidence="1">
    <location>
        <begin position="7"/>
        <end position="24"/>
    </location>
</feature>
<dbReference type="RefSeq" id="WP_092776063.1">
    <property type="nucleotide sequence ID" value="NZ_FORA01000001.1"/>
</dbReference>
<dbReference type="AlphaFoldDB" id="A0A1I3GFT9"/>
<evidence type="ECO:0000313" key="2">
    <source>
        <dbReference type="EMBL" id="SFI22356.1"/>
    </source>
</evidence>
<feature type="transmembrane region" description="Helical" evidence="1">
    <location>
        <begin position="48"/>
        <end position="67"/>
    </location>
</feature>
<gene>
    <name evidence="2" type="ORF">SAMN04488095_0181</name>
</gene>
<dbReference type="STRING" id="390807.SAMN04488095_0181"/>
<feature type="transmembrane region" description="Helical" evidence="1">
    <location>
        <begin position="93"/>
        <end position="111"/>
    </location>
</feature>
<keyword evidence="1" id="KW-1133">Transmembrane helix</keyword>
<keyword evidence="1" id="KW-0472">Membrane</keyword>
<feature type="transmembrane region" description="Helical" evidence="1">
    <location>
        <begin position="250"/>
        <end position="272"/>
    </location>
</feature>
<dbReference type="EMBL" id="FORA01000001">
    <property type="protein sequence ID" value="SFI22356.1"/>
    <property type="molecule type" value="Genomic_DNA"/>
</dbReference>
<accession>A0A1I3GFT9</accession>
<proteinExistence type="predicted"/>
<evidence type="ECO:0000313" key="3">
    <source>
        <dbReference type="Proteomes" id="UP000199110"/>
    </source>
</evidence>
<keyword evidence="3" id="KW-1185">Reference proteome</keyword>
<organism evidence="2 3">
    <name type="scientific">Jannaschia pohangensis</name>
    <dbReference type="NCBI Taxonomy" id="390807"/>
    <lineage>
        <taxon>Bacteria</taxon>
        <taxon>Pseudomonadati</taxon>
        <taxon>Pseudomonadota</taxon>
        <taxon>Alphaproteobacteria</taxon>
        <taxon>Rhodobacterales</taxon>
        <taxon>Roseobacteraceae</taxon>
        <taxon>Jannaschia</taxon>
    </lineage>
</organism>
<sequence length="282" mass="30572">MNFRTFLGWTGAIAFTAYYLWSWWTGTGLHAFLTVKMAEIFGSADDRLLLFVPLIFGNVVILWLGGIKGGPADAPKLTPLQQADLNVRVSSRVIFAGAVVVAGGVGAYFYAQGLPDGTEDPIAMSIASLPDPIPVGQKVILKGERPDGFGAIIVEEGRGSTKETFYVPVVPFGVDPRTVEVAFFHVVTLQGENNNPNFRMFEEPGYLRRTTLEPLARNLMEEQGVAVASSVYFVQSSGQGPKGDWTVGSFIAMGVGGLLFIIGLINTLLAMARRRKVRRAEL</sequence>
<reference evidence="2 3" key="1">
    <citation type="submission" date="2016-10" db="EMBL/GenBank/DDBJ databases">
        <authorList>
            <person name="de Groot N.N."/>
        </authorList>
    </citation>
    <scope>NUCLEOTIDE SEQUENCE [LARGE SCALE GENOMIC DNA]</scope>
    <source>
        <strain evidence="2 3">DSM 19073</strain>
    </source>
</reference>
<protein>
    <submittedName>
        <fullName evidence="2">Uncharacterized protein</fullName>
    </submittedName>
</protein>
<dbReference type="Proteomes" id="UP000199110">
    <property type="component" value="Unassembled WGS sequence"/>
</dbReference>